<feature type="region of interest" description="Disordered" evidence="5">
    <location>
        <begin position="1"/>
        <end position="60"/>
    </location>
</feature>
<dbReference type="InterPro" id="IPR040107">
    <property type="entry name" value="Snu23"/>
</dbReference>
<dbReference type="EMBL" id="ML987196">
    <property type="protein sequence ID" value="KAF2247869.1"/>
    <property type="molecule type" value="Genomic_DNA"/>
</dbReference>
<keyword evidence="2" id="KW-0863">Zinc-finger</keyword>
<proteinExistence type="predicted"/>
<evidence type="ECO:0000256" key="2">
    <source>
        <dbReference type="ARBA" id="ARBA00022771"/>
    </source>
</evidence>
<evidence type="ECO:0000256" key="4">
    <source>
        <dbReference type="ARBA" id="ARBA00023242"/>
    </source>
</evidence>
<dbReference type="PANTHER" id="PTHR45986:SF1">
    <property type="entry name" value="ZINC FINGER MATRIN-TYPE PROTEIN 2"/>
    <property type="match status" value="1"/>
</dbReference>
<dbReference type="InterPro" id="IPR036236">
    <property type="entry name" value="Znf_C2H2_sf"/>
</dbReference>
<feature type="compositionally biased region" description="Basic and acidic residues" evidence="5">
    <location>
        <begin position="15"/>
        <end position="49"/>
    </location>
</feature>
<organism evidence="7 8">
    <name type="scientific">Trematosphaeria pertusa</name>
    <dbReference type="NCBI Taxonomy" id="390896"/>
    <lineage>
        <taxon>Eukaryota</taxon>
        <taxon>Fungi</taxon>
        <taxon>Dikarya</taxon>
        <taxon>Ascomycota</taxon>
        <taxon>Pezizomycotina</taxon>
        <taxon>Dothideomycetes</taxon>
        <taxon>Pleosporomycetidae</taxon>
        <taxon>Pleosporales</taxon>
        <taxon>Massarineae</taxon>
        <taxon>Trematosphaeriaceae</taxon>
        <taxon>Trematosphaeria</taxon>
    </lineage>
</organism>
<keyword evidence="1" id="KW-0479">Metal-binding</keyword>
<dbReference type="OrthoDB" id="30343at2759"/>
<accession>A0A6A6IC97</accession>
<dbReference type="Proteomes" id="UP000800094">
    <property type="component" value="Unassembled WGS sequence"/>
</dbReference>
<evidence type="ECO:0000256" key="1">
    <source>
        <dbReference type="ARBA" id="ARBA00022723"/>
    </source>
</evidence>
<dbReference type="GeneID" id="54588920"/>
<evidence type="ECO:0000313" key="8">
    <source>
        <dbReference type="Proteomes" id="UP000800094"/>
    </source>
</evidence>
<evidence type="ECO:0000313" key="7">
    <source>
        <dbReference type="EMBL" id="KAF2247869.1"/>
    </source>
</evidence>
<dbReference type="GO" id="GO:0008270">
    <property type="term" value="F:zinc ion binding"/>
    <property type="evidence" value="ECO:0007669"/>
    <property type="project" value="UniProtKB-KW"/>
</dbReference>
<dbReference type="SUPFAM" id="SSF57667">
    <property type="entry name" value="beta-beta-alpha zinc fingers"/>
    <property type="match status" value="1"/>
</dbReference>
<reference evidence="7" key="1">
    <citation type="journal article" date="2020" name="Stud. Mycol.">
        <title>101 Dothideomycetes genomes: a test case for predicting lifestyles and emergence of pathogens.</title>
        <authorList>
            <person name="Haridas S."/>
            <person name="Albert R."/>
            <person name="Binder M."/>
            <person name="Bloem J."/>
            <person name="Labutti K."/>
            <person name="Salamov A."/>
            <person name="Andreopoulos B."/>
            <person name="Baker S."/>
            <person name="Barry K."/>
            <person name="Bills G."/>
            <person name="Bluhm B."/>
            <person name="Cannon C."/>
            <person name="Castanera R."/>
            <person name="Culley D."/>
            <person name="Daum C."/>
            <person name="Ezra D."/>
            <person name="Gonzalez J."/>
            <person name="Henrissat B."/>
            <person name="Kuo A."/>
            <person name="Liang C."/>
            <person name="Lipzen A."/>
            <person name="Lutzoni F."/>
            <person name="Magnuson J."/>
            <person name="Mondo S."/>
            <person name="Nolan M."/>
            <person name="Ohm R."/>
            <person name="Pangilinan J."/>
            <person name="Park H.-J."/>
            <person name="Ramirez L."/>
            <person name="Alfaro M."/>
            <person name="Sun H."/>
            <person name="Tritt A."/>
            <person name="Yoshinaga Y."/>
            <person name="Zwiers L.-H."/>
            <person name="Turgeon B."/>
            <person name="Goodwin S."/>
            <person name="Spatafora J."/>
            <person name="Crous P."/>
            <person name="Grigoriev I."/>
        </authorList>
    </citation>
    <scope>NUCLEOTIDE SEQUENCE</scope>
    <source>
        <strain evidence="7">CBS 122368</strain>
    </source>
</reference>
<name>A0A6A6IC97_9PLEO</name>
<feature type="domain" description="C2H2-type" evidence="6">
    <location>
        <begin position="101"/>
        <end position="123"/>
    </location>
</feature>
<feature type="compositionally biased region" description="Basic and acidic residues" evidence="5">
    <location>
        <begin position="149"/>
        <end position="173"/>
    </location>
</feature>
<feature type="compositionally biased region" description="Basic residues" evidence="5">
    <location>
        <begin position="181"/>
        <end position="192"/>
    </location>
</feature>
<dbReference type="InterPro" id="IPR013087">
    <property type="entry name" value="Znf_C2H2_type"/>
</dbReference>
<evidence type="ECO:0000256" key="5">
    <source>
        <dbReference type="SAM" id="MobiDB-lite"/>
    </source>
</evidence>
<evidence type="ECO:0000256" key="3">
    <source>
        <dbReference type="ARBA" id="ARBA00022833"/>
    </source>
</evidence>
<feature type="region of interest" description="Disordered" evidence="5">
    <location>
        <begin position="149"/>
        <end position="198"/>
    </location>
</feature>
<gene>
    <name evidence="7" type="ORF">BU26DRAFT_605441</name>
</gene>
<keyword evidence="3" id="KW-0862">Zinc</keyword>
<keyword evidence="4" id="KW-0539">Nucleus</keyword>
<dbReference type="AlphaFoldDB" id="A0A6A6IC97"/>
<evidence type="ECO:0000259" key="6">
    <source>
        <dbReference type="PROSITE" id="PS00028"/>
    </source>
</evidence>
<dbReference type="PANTHER" id="PTHR45986">
    <property type="entry name" value="ZINC FINGER MATRIN-TYPE PROTEIN 2"/>
    <property type="match status" value="1"/>
</dbReference>
<dbReference type="PROSITE" id="PS00028">
    <property type="entry name" value="ZINC_FINGER_C2H2_1"/>
    <property type="match status" value="1"/>
</dbReference>
<dbReference type="GO" id="GO:0005681">
    <property type="term" value="C:spliceosomal complex"/>
    <property type="evidence" value="ECO:0007669"/>
    <property type="project" value="InterPro"/>
</dbReference>
<sequence>MADRKGAYGGGGGDTDFRKTYDREEYARRAKEREAKEKEESKARYEAKMAGKKYHRRASTPEDVRMTTAREARLDVQSRIGTTQIVTGGGVGRKSGVGFVCSICDLSFFNNHEYIEHINSPGHLARSGQSAEVVKATLDDVRERLRYLSRKRKEESRVDETDLDKRLEKHKEEEEREREEKRRKRNEKRRSKKQQDDW</sequence>
<protein>
    <recommendedName>
        <fullName evidence="6">C2H2-type domain-containing protein</fullName>
    </recommendedName>
</protein>
<keyword evidence="8" id="KW-1185">Reference proteome</keyword>
<dbReference type="RefSeq" id="XP_033682873.1">
    <property type="nucleotide sequence ID" value="XM_033835590.1"/>
</dbReference>
<dbReference type="GO" id="GO:0046540">
    <property type="term" value="C:U4/U6 x U5 tri-snRNP complex"/>
    <property type="evidence" value="ECO:0007669"/>
    <property type="project" value="TreeGrafter"/>
</dbReference>
<dbReference type="GO" id="GO:0000398">
    <property type="term" value="P:mRNA splicing, via spliceosome"/>
    <property type="evidence" value="ECO:0007669"/>
    <property type="project" value="InterPro"/>
</dbReference>